<evidence type="ECO:0000256" key="1">
    <source>
        <dbReference type="SAM" id="MobiDB-lite"/>
    </source>
</evidence>
<evidence type="ECO:0000313" key="2">
    <source>
        <dbReference type="EMBL" id="KAH1108762.1"/>
    </source>
</evidence>
<evidence type="ECO:0000313" key="3">
    <source>
        <dbReference type="Proteomes" id="UP000828251"/>
    </source>
</evidence>
<keyword evidence="3" id="KW-1185">Reference proteome</keyword>
<feature type="compositionally biased region" description="Acidic residues" evidence="1">
    <location>
        <begin position="179"/>
        <end position="191"/>
    </location>
</feature>
<gene>
    <name evidence="2" type="ORF">J1N35_012530</name>
</gene>
<evidence type="ECO:0008006" key="4">
    <source>
        <dbReference type="Google" id="ProtNLM"/>
    </source>
</evidence>
<comment type="caution">
    <text evidence="2">The sequence shown here is derived from an EMBL/GenBank/DDBJ whole genome shotgun (WGS) entry which is preliminary data.</text>
</comment>
<dbReference type="Proteomes" id="UP000828251">
    <property type="component" value="Unassembled WGS sequence"/>
</dbReference>
<feature type="compositionally biased region" description="Basic and acidic residues" evidence="1">
    <location>
        <begin position="167"/>
        <end position="178"/>
    </location>
</feature>
<dbReference type="OrthoDB" id="1934890at2759"/>
<sequence>MDPERSHGGSSSSSSMSDLFICFTSGPSSSSSFGRRLMRSNGSRKGGQASPMFSNGKKKSSGFENPEPSSPKVTCIGQVRVKSKKQGKKFRACRSKRIGMDHNNRSNNNSQECKKWVHLPLTICEALRAFGAEYFYCFLPSCMTNQREDKQDKTEARSGNNDDDDDEKRKSSERHAFEDIEINDDEDEEDEARLSISCIPPKDASLLTRCRSDPIKMAAFANKFLDLDPKNEEEQNPEAETNAGENKEEQGNEEDADQQESTIKEQTLNLHGEENVQEKGSTSMVEEEEKTQERSELGCTEAMKTDQEGDESKESESQQNLLPDCLLLMMCEPKLSMEVSKETWVCSKDFIREKEKQTLVKQKVVDFNNPVPVSLQPPSSSSSFLAAPPTAAAAAAITTTVDEKVVGGKGCEPFVLTRCMSEPMMRSSAKLASNGCKWKNEPTKLGVGF</sequence>
<name>A0A9D4ACI4_9ROSI</name>
<protein>
    <recommendedName>
        <fullName evidence="4">Suppressor protein SRP40-like</fullName>
    </recommendedName>
</protein>
<dbReference type="EMBL" id="JAIQCV010000004">
    <property type="protein sequence ID" value="KAH1108762.1"/>
    <property type="molecule type" value="Genomic_DNA"/>
</dbReference>
<dbReference type="PANTHER" id="PTHR33448">
    <property type="entry name" value="CHLOROPLAST PROTEIN HCF243-RELATED"/>
    <property type="match status" value="1"/>
</dbReference>
<feature type="region of interest" description="Disordered" evidence="1">
    <location>
        <begin position="226"/>
        <end position="319"/>
    </location>
</feature>
<organism evidence="2 3">
    <name type="scientific">Gossypium stocksii</name>
    <dbReference type="NCBI Taxonomy" id="47602"/>
    <lineage>
        <taxon>Eukaryota</taxon>
        <taxon>Viridiplantae</taxon>
        <taxon>Streptophyta</taxon>
        <taxon>Embryophyta</taxon>
        <taxon>Tracheophyta</taxon>
        <taxon>Spermatophyta</taxon>
        <taxon>Magnoliopsida</taxon>
        <taxon>eudicotyledons</taxon>
        <taxon>Gunneridae</taxon>
        <taxon>Pentapetalae</taxon>
        <taxon>rosids</taxon>
        <taxon>malvids</taxon>
        <taxon>Malvales</taxon>
        <taxon>Malvaceae</taxon>
        <taxon>Malvoideae</taxon>
        <taxon>Gossypium</taxon>
    </lineage>
</organism>
<reference evidence="2 3" key="1">
    <citation type="journal article" date="2021" name="Plant Biotechnol. J.">
        <title>Multi-omics assisted identification of the key and species-specific regulatory components of drought-tolerant mechanisms in Gossypium stocksii.</title>
        <authorList>
            <person name="Yu D."/>
            <person name="Ke L."/>
            <person name="Zhang D."/>
            <person name="Wu Y."/>
            <person name="Sun Y."/>
            <person name="Mei J."/>
            <person name="Sun J."/>
            <person name="Sun Y."/>
        </authorList>
    </citation>
    <scope>NUCLEOTIDE SEQUENCE [LARGE SCALE GENOMIC DNA]</scope>
    <source>
        <strain evidence="3">cv. E1</strain>
        <tissue evidence="2">Leaf</tissue>
    </source>
</reference>
<feature type="region of interest" description="Disordered" evidence="1">
    <location>
        <begin position="25"/>
        <end position="73"/>
    </location>
</feature>
<feature type="region of interest" description="Disordered" evidence="1">
    <location>
        <begin position="147"/>
        <end position="196"/>
    </location>
</feature>
<dbReference type="AlphaFoldDB" id="A0A9D4ACI4"/>
<accession>A0A9D4ACI4</accession>
<feature type="compositionally biased region" description="Basic and acidic residues" evidence="1">
    <location>
        <begin position="147"/>
        <end position="156"/>
    </location>
</feature>
<feature type="compositionally biased region" description="Basic and acidic residues" evidence="1">
    <location>
        <begin position="303"/>
        <end position="316"/>
    </location>
</feature>
<feature type="compositionally biased region" description="Polar residues" evidence="1">
    <location>
        <begin position="259"/>
        <end position="269"/>
    </location>
</feature>
<proteinExistence type="predicted"/>
<dbReference type="PANTHER" id="PTHR33448:SF4">
    <property type="entry name" value="CHLOROPLAST PROTEIN HCF243"/>
    <property type="match status" value="1"/>
</dbReference>